<keyword evidence="3" id="KW-0285">Flavoprotein</keyword>
<evidence type="ECO:0000259" key="8">
    <source>
        <dbReference type="Pfam" id="PF01494"/>
    </source>
</evidence>
<feature type="transmembrane region" description="Helical" evidence="7">
    <location>
        <begin position="697"/>
        <end position="717"/>
    </location>
</feature>
<evidence type="ECO:0000256" key="3">
    <source>
        <dbReference type="ARBA" id="ARBA00022630"/>
    </source>
</evidence>
<evidence type="ECO:0000313" key="10">
    <source>
        <dbReference type="Proteomes" id="UP000076881"/>
    </source>
</evidence>
<dbReference type="GO" id="GO:0071949">
    <property type="term" value="F:FAD binding"/>
    <property type="evidence" value="ECO:0007669"/>
    <property type="project" value="InterPro"/>
</dbReference>
<dbReference type="OrthoDB" id="2431938at2759"/>
<feature type="transmembrane region" description="Helical" evidence="7">
    <location>
        <begin position="611"/>
        <end position="628"/>
    </location>
</feature>
<feature type="transmembrane region" description="Helical" evidence="7">
    <location>
        <begin position="536"/>
        <end position="557"/>
    </location>
</feature>
<name>A0A162KQ64_CORDF</name>
<reference evidence="9 10" key="1">
    <citation type="journal article" date="2016" name="Genome Biol. Evol.">
        <title>Divergent and convergent evolution of fungal pathogenicity.</title>
        <authorList>
            <person name="Shang Y."/>
            <person name="Xiao G."/>
            <person name="Zheng P."/>
            <person name="Cen K."/>
            <person name="Zhan S."/>
            <person name="Wang C."/>
        </authorList>
    </citation>
    <scope>NUCLEOTIDE SEQUENCE [LARGE SCALE GENOMIC DNA]</scope>
    <source>
        <strain evidence="9 10">RCEF 1005</strain>
    </source>
</reference>
<sequence>MSKYDFKVIVVGGGPTGLALANMLEQLDIDYILLEAHAEITPRVGTGIFLSNSLRVLDQLGCLDAFYAGADEVEDLSVTVNGVTMCSPATAEHFRHRYGYVTCSCHRQHLLNVLYGNLREQSKILVNRRVHEILETDTGVDVLTTNGEVFHGDIVIGADGVHSIVRKEMRRMAAKACPNHLLVTEEDNVDIQYATLFGIAYIDKPFPPRLLAMEANHGRSYLTYANAEGRIFWGLMERLPEPIKGNKAPRYTKYDIDALVEKRFDDEVLAGVTLGDLWKGSSETNGMLPLQNWVFDTWHFGRLVTVGDSAHKMVPITGQGCNMAIQDAAALVNQLTCCLDRFGGKIPKSALESAFLDTKAARQDHVEYSRNDAFDMQESQAMQNQIFLRLFPLVAENLSLDTKHDLNRAIMFNTVKLDQLPLPYRPHFIPFADELPAKNVNNGWWNAGAVAAYAGLWVAAKMICTTDNAPVSFFKTALQHFTGFGKALSPAPGGNALAALYSTSLLTTLTVYWTVERYRRCNRQAMLGPLMKLTGLYSLAADVIGATTIIPTYLGLTEIKNAGAVANIMVGRPVRPAAIKSLAPATVISFAVAAVAFCITARSKGQAEASYLWRLAPLLIAPVTQITYSRTKDEQALKNDKKGFLDINNSDMPSLKALYSVVTAAAAAAHFGMIVLPWLRGLVPSNQLMDTFKARETFVLVGSLVGGTVTSIVSTRLQGYTTTWGALRAGLVSMISFLVFGPAAVFTGAWYWKEVTTAKYCFWKHEKDNTKA</sequence>
<feature type="domain" description="FAD-binding" evidence="8">
    <location>
        <begin position="6"/>
        <end position="339"/>
    </location>
</feature>
<dbReference type="SUPFAM" id="SSF51905">
    <property type="entry name" value="FAD/NAD(P)-binding domain"/>
    <property type="match status" value="1"/>
</dbReference>
<keyword evidence="5" id="KW-0560">Oxidoreductase</keyword>
<protein>
    <submittedName>
        <fullName evidence="9">Monooxygenase, FAD-binding protein</fullName>
    </submittedName>
</protein>
<dbReference type="STRING" id="1081108.A0A162KQ64"/>
<evidence type="ECO:0000256" key="5">
    <source>
        <dbReference type="ARBA" id="ARBA00023002"/>
    </source>
</evidence>
<organism evidence="9 10">
    <name type="scientific">Akanthomyces lecanii RCEF 1005</name>
    <dbReference type="NCBI Taxonomy" id="1081108"/>
    <lineage>
        <taxon>Eukaryota</taxon>
        <taxon>Fungi</taxon>
        <taxon>Dikarya</taxon>
        <taxon>Ascomycota</taxon>
        <taxon>Pezizomycotina</taxon>
        <taxon>Sordariomycetes</taxon>
        <taxon>Hypocreomycetidae</taxon>
        <taxon>Hypocreales</taxon>
        <taxon>Cordycipitaceae</taxon>
        <taxon>Akanthomyces</taxon>
        <taxon>Cordyceps confragosa</taxon>
    </lineage>
</organism>
<keyword evidence="7" id="KW-0472">Membrane</keyword>
<proteinExistence type="inferred from homology"/>
<feature type="transmembrane region" description="Helical" evidence="7">
    <location>
        <begin position="729"/>
        <end position="752"/>
    </location>
</feature>
<keyword evidence="6 9" id="KW-0503">Monooxygenase</keyword>
<evidence type="ECO:0000313" key="9">
    <source>
        <dbReference type="EMBL" id="OAA78248.1"/>
    </source>
</evidence>
<gene>
    <name evidence="9" type="ORF">LEL_05071</name>
</gene>
<feature type="transmembrane region" description="Helical" evidence="7">
    <location>
        <begin position="496"/>
        <end position="515"/>
    </location>
</feature>
<feature type="transmembrane region" description="Helical" evidence="7">
    <location>
        <begin position="657"/>
        <end position="676"/>
    </location>
</feature>
<evidence type="ECO:0000256" key="2">
    <source>
        <dbReference type="ARBA" id="ARBA00007992"/>
    </source>
</evidence>
<dbReference type="InterPro" id="IPR036188">
    <property type="entry name" value="FAD/NAD-bd_sf"/>
</dbReference>
<dbReference type="PANTHER" id="PTHR47356">
    <property type="entry name" value="FAD-DEPENDENT MONOOXYGENASE ASQG-RELATED"/>
    <property type="match status" value="1"/>
</dbReference>
<dbReference type="InterPro" id="IPR002938">
    <property type="entry name" value="FAD-bd"/>
</dbReference>
<dbReference type="Pfam" id="PF01494">
    <property type="entry name" value="FAD_binding_3"/>
    <property type="match status" value="1"/>
</dbReference>
<dbReference type="GO" id="GO:0004497">
    <property type="term" value="F:monooxygenase activity"/>
    <property type="evidence" value="ECO:0007669"/>
    <property type="project" value="UniProtKB-KW"/>
</dbReference>
<dbReference type="PANTHER" id="PTHR47356:SF2">
    <property type="entry name" value="FAD-BINDING DOMAIN-CONTAINING PROTEIN-RELATED"/>
    <property type="match status" value="1"/>
</dbReference>
<evidence type="ECO:0000256" key="4">
    <source>
        <dbReference type="ARBA" id="ARBA00022827"/>
    </source>
</evidence>
<keyword evidence="4" id="KW-0274">FAD</keyword>
<accession>A0A162KQ64</accession>
<dbReference type="EMBL" id="AZHF01000003">
    <property type="protein sequence ID" value="OAA78248.1"/>
    <property type="molecule type" value="Genomic_DNA"/>
</dbReference>
<dbReference type="InterPro" id="IPR050562">
    <property type="entry name" value="FAD_mOase_fung"/>
</dbReference>
<dbReference type="Proteomes" id="UP000076881">
    <property type="component" value="Unassembled WGS sequence"/>
</dbReference>
<keyword evidence="10" id="KW-1185">Reference proteome</keyword>
<keyword evidence="7" id="KW-1133">Transmembrane helix</keyword>
<comment type="cofactor">
    <cofactor evidence="1">
        <name>FAD</name>
        <dbReference type="ChEBI" id="CHEBI:57692"/>
    </cofactor>
</comment>
<dbReference type="Gene3D" id="3.50.50.60">
    <property type="entry name" value="FAD/NAD(P)-binding domain"/>
    <property type="match status" value="1"/>
</dbReference>
<comment type="caution">
    <text evidence="9">The sequence shown here is derived from an EMBL/GenBank/DDBJ whole genome shotgun (WGS) entry which is preliminary data.</text>
</comment>
<evidence type="ECO:0000256" key="1">
    <source>
        <dbReference type="ARBA" id="ARBA00001974"/>
    </source>
</evidence>
<comment type="similarity">
    <text evidence="2">Belongs to the paxM FAD-dependent monooxygenase family.</text>
</comment>
<evidence type="ECO:0000256" key="6">
    <source>
        <dbReference type="ARBA" id="ARBA00023033"/>
    </source>
</evidence>
<keyword evidence="7" id="KW-0812">Transmembrane</keyword>
<feature type="transmembrane region" description="Helical" evidence="7">
    <location>
        <begin position="577"/>
        <end position="599"/>
    </location>
</feature>
<dbReference type="PRINTS" id="PR00420">
    <property type="entry name" value="RNGMNOXGNASE"/>
</dbReference>
<dbReference type="AlphaFoldDB" id="A0A162KQ64"/>
<evidence type="ECO:0000256" key="7">
    <source>
        <dbReference type="SAM" id="Phobius"/>
    </source>
</evidence>